<proteinExistence type="predicted"/>
<evidence type="ECO:0000313" key="3">
    <source>
        <dbReference type="EMBL" id="KIM20092.1"/>
    </source>
</evidence>
<feature type="region of interest" description="Disordered" evidence="1">
    <location>
        <begin position="87"/>
        <end position="109"/>
    </location>
</feature>
<reference evidence="4" key="2">
    <citation type="submission" date="2015-01" db="EMBL/GenBank/DDBJ databases">
        <title>Evolutionary Origins and Diversification of the Mycorrhizal Mutualists.</title>
        <authorList>
            <consortium name="DOE Joint Genome Institute"/>
            <consortium name="Mycorrhizal Genomics Consortium"/>
            <person name="Kohler A."/>
            <person name="Kuo A."/>
            <person name="Nagy L.G."/>
            <person name="Floudas D."/>
            <person name="Copeland A."/>
            <person name="Barry K.W."/>
            <person name="Cichocki N."/>
            <person name="Veneault-Fourrey C."/>
            <person name="LaButti K."/>
            <person name="Lindquist E.A."/>
            <person name="Lipzen A."/>
            <person name="Lundell T."/>
            <person name="Morin E."/>
            <person name="Murat C."/>
            <person name="Riley R."/>
            <person name="Ohm R."/>
            <person name="Sun H."/>
            <person name="Tunlid A."/>
            <person name="Henrissat B."/>
            <person name="Grigoriev I.V."/>
            <person name="Hibbett D.S."/>
            <person name="Martin F."/>
        </authorList>
    </citation>
    <scope>NUCLEOTIDE SEQUENCE [LARGE SCALE GENOMIC DNA]</scope>
    <source>
        <strain evidence="4">MAFF 305830</strain>
    </source>
</reference>
<evidence type="ECO:0000256" key="2">
    <source>
        <dbReference type="SAM" id="Phobius"/>
    </source>
</evidence>
<dbReference type="Proteomes" id="UP000054097">
    <property type="component" value="Unassembled WGS sequence"/>
</dbReference>
<organism evidence="3 4">
    <name type="scientific">Serendipita vermifera MAFF 305830</name>
    <dbReference type="NCBI Taxonomy" id="933852"/>
    <lineage>
        <taxon>Eukaryota</taxon>
        <taxon>Fungi</taxon>
        <taxon>Dikarya</taxon>
        <taxon>Basidiomycota</taxon>
        <taxon>Agaricomycotina</taxon>
        <taxon>Agaricomycetes</taxon>
        <taxon>Sebacinales</taxon>
        <taxon>Serendipitaceae</taxon>
        <taxon>Serendipita</taxon>
    </lineage>
</organism>
<keyword evidence="4" id="KW-1185">Reference proteome</keyword>
<sequence length="109" mass="11412">MYDAVAKQAPWRAASTDSTLPQVSVQVSLSSLFLIFFGAAVTLAAPLPMPTGTPPPSRPTTPKNDGPSKAPFQPQAIKEVLKGPKIFPVVPASPGKSKGLIIPNPTKRP</sequence>
<gene>
    <name evidence="3" type="ORF">M408DRAFT_30661</name>
</gene>
<keyword evidence="2" id="KW-0472">Membrane</keyword>
<dbReference type="HOGENOM" id="CLU_2185563_0_0_1"/>
<accession>A0A0C2WR86</accession>
<feature type="compositionally biased region" description="Pro residues" evidence="1">
    <location>
        <begin position="47"/>
        <end position="59"/>
    </location>
</feature>
<keyword evidence="2" id="KW-1133">Transmembrane helix</keyword>
<feature type="region of interest" description="Disordered" evidence="1">
    <location>
        <begin position="47"/>
        <end position="75"/>
    </location>
</feature>
<evidence type="ECO:0000313" key="4">
    <source>
        <dbReference type="Proteomes" id="UP000054097"/>
    </source>
</evidence>
<feature type="transmembrane region" description="Helical" evidence="2">
    <location>
        <begin position="27"/>
        <end position="48"/>
    </location>
</feature>
<dbReference type="AlphaFoldDB" id="A0A0C2WR86"/>
<keyword evidence="2" id="KW-0812">Transmembrane</keyword>
<name>A0A0C2WR86_SERVB</name>
<evidence type="ECO:0000256" key="1">
    <source>
        <dbReference type="SAM" id="MobiDB-lite"/>
    </source>
</evidence>
<protein>
    <submittedName>
        <fullName evidence="3">Uncharacterized protein</fullName>
    </submittedName>
</protein>
<dbReference type="EMBL" id="KN824478">
    <property type="protein sequence ID" value="KIM20092.1"/>
    <property type="molecule type" value="Genomic_DNA"/>
</dbReference>
<reference evidence="3 4" key="1">
    <citation type="submission" date="2014-04" db="EMBL/GenBank/DDBJ databases">
        <authorList>
            <consortium name="DOE Joint Genome Institute"/>
            <person name="Kuo A."/>
            <person name="Zuccaro A."/>
            <person name="Kohler A."/>
            <person name="Nagy L.G."/>
            <person name="Floudas D."/>
            <person name="Copeland A."/>
            <person name="Barry K.W."/>
            <person name="Cichocki N."/>
            <person name="Veneault-Fourrey C."/>
            <person name="LaButti K."/>
            <person name="Lindquist E.A."/>
            <person name="Lipzen A."/>
            <person name="Lundell T."/>
            <person name="Morin E."/>
            <person name="Murat C."/>
            <person name="Sun H."/>
            <person name="Tunlid A."/>
            <person name="Henrissat B."/>
            <person name="Grigoriev I.V."/>
            <person name="Hibbett D.S."/>
            <person name="Martin F."/>
            <person name="Nordberg H.P."/>
            <person name="Cantor M.N."/>
            <person name="Hua S.X."/>
        </authorList>
    </citation>
    <scope>NUCLEOTIDE SEQUENCE [LARGE SCALE GENOMIC DNA]</scope>
    <source>
        <strain evidence="3 4">MAFF 305830</strain>
    </source>
</reference>